<keyword evidence="3" id="KW-0732">Signal</keyword>
<comment type="subcellular location">
    <subcellularLocation>
        <location evidence="1">Cell envelope</location>
    </subcellularLocation>
</comment>
<dbReference type="SUPFAM" id="SSF49373">
    <property type="entry name" value="Invasin/intimin cell-adhesion fragments"/>
    <property type="match status" value="1"/>
</dbReference>
<feature type="non-terminal residue" evidence="5">
    <location>
        <position position="2254"/>
    </location>
</feature>
<keyword evidence="6" id="KW-1185">Reference proteome</keyword>
<dbReference type="InterPro" id="IPR042229">
    <property type="entry name" value="Listeria/Bacterioides_rpt_sf"/>
</dbReference>
<evidence type="ECO:0000256" key="3">
    <source>
        <dbReference type="SAM" id="SignalP"/>
    </source>
</evidence>
<dbReference type="eggNOG" id="COG1934">
    <property type="taxonomic scope" value="Bacteria"/>
</dbReference>
<dbReference type="HOGENOM" id="CLU_230626_0_0_9"/>
<dbReference type="Gene3D" id="2.60.40.1080">
    <property type="match status" value="1"/>
</dbReference>
<feature type="region of interest" description="Disordered" evidence="2">
    <location>
        <begin position="39"/>
        <end position="114"/>
    </location>
</feature>
<feature type="compositionally biased region" description="Low complexity" evidence="2">
    <location>
        <begin position="70"/>
        <end position="108"/>
    </location>
</feature>
<evidence type="ECO:0000256" key="1">
    <source>
        <dbReference type="ARBA" id="ARBA00004196"/>
    </source>
</evidence>
<dbReference type="eggNOG" id="COG3209">
    <property type="taxonomic scope" value="Bacteria"/>
</dbReference>
<feature type="domain" description="BIG2" evidence="4">
    <location>
        <begin position="471"/>
        <end position="546"/>
    </location>
</feature>
<reference evidence="5" key="1">
    <citation type="submission" date="2009-02" db="EMBL/GenBank/DDBJ databases">
        <authorList>
            <person name="Fulton L."/>
            <person name="Clifton S."/>
            <person name="Fulton B."/>
            <person name="Xu J."/>
            <person name="Minx P."/>
            <person name="Pepin K.H."/>
            <person name="Johnson M."/>
            <person name="Bhonagiri V."/>
            <person name="Nash W.E."/>
            <person name="Mardis E.R."/>
            <person name="Wilson R.K."/>
        </authorList>
    </citation>
    <scope>NUCLEOTIDE SEQUENCE [LARGE SCALE GENOMIC DNA]</scope>
    <source>
        <strain evidence="5">DSM 15053</strain>
    </source>
</reference>
<dbReference type="InterPro" id="IPR003343">
    <property type="entry name" value="Big_2"/>
</dbReference>
<dbReference type="InterPro" id="IPR008964">
    <property type="entry name" value="Invasin/intimin_cell_adhesion"/>
</dbReference>
<sequence>MKKFKRWLALMLAVVLVGSNAIYSMSSALKANEIDAAQEASAQADSEPEPQVPESNNEGVDVSVVNDGKSGQTQEPQQSEPQQQTGQGTEQGASVTEPQTGEPQQPQDTEQEETKYDVVIHKPEADGGVVKVWTAGDKRTVTYDGNNVFKEEVAEGTTYNIEITANDGYEVEKVADKNGNAIAPVNTGGKVYTYSLSNIAANEEVSILYKEVKESEIKDNDGAGSTDESPKAEETAARPAKTLSETVDGTVITVEAPEGVLEEGWTLSVKSVSRKSVESAIEKALEEEKEISGIKAFDITILDKDGRELQPDGSVNVTFSNVGVKGEVLEVYHVNDSKKKAELVGQAVGSYAVGCEAEHFSIYTIVGTNWIYANDPSQAYEMYVNDEITLKSTRGGEWHNEAKGHEWEISDTDADKIKITDKKDYSADVKALKASDSIIKITHRYEYNYDSSQSLSEREEHFYIKIKDRQQVSSVKVTGESQTMTKADEPLQLTAVTDPAGYEVTWASSNPEVAKVSKDGKVTALKAGATKITASAGTVSSEPYVVNVADAYKLTFNVNGGKGEAAPEEVNTTAGSQITLPNYKGSVDGRLFVGWSTDKNAVAAGNDHYTVPVYPAGSSYLMPAKNVTLYAIWAAQNLNADFYIRKDGVIPTEPQGHAAAEYTSAISMNNAIKVGAFYANTTPPGVADMLSKTPTDAQIKKVYNKYDPSTQFVLWYVIKHQDNWHVDGVLLEKSKVSLSYNANAPAGWDNMPDGKQYIKDSSATVSTKIPVREGYNFDSWNTKADGSGTTYAGGETFTISEDTTLYAQWLPKGDTKYVIEYYLQNDDGTYPDSASRTDIREGTTGAIVNSGEIGIDGYTYDEEHKLNVSTGEVKADGSLVLKRYYKKQFTVTYDPGTHGAFEAQVYDKQYYGEATPKFDGETAAEDGYTFKGWNPEVKEKVSGNITYTAEWTANKATVSVWFYKAEQNSAAYVITSDGKLSTDGSLNKYSKEIDSDNKEGYSAEQIKAYADEAYGITEETDRYDSYEIQVLHSKTKEWETIDDLDAYAIQDGDDIRYHVTAEAAHKLTYVAGDHSSGDAYFDAYYFKGDSAAVKSFNDTGLAADTGYKFDHWENAAGETVSGSYTMGDKDTELKAVCVKDDLSVHELKYTVEYYKDGVIVTGDTKEIKRNVWINDDEIPVLPNDIDTSDGKYPGYHFTGTDPKEIGETVKNGATVKVYYAANTDTAYTVQRFYETDGSYKAEPDEILPGEGTTGQLADTIEYRSTDRPGYVYDKDAPGTIESGVIQGDGSLVLKVYFKQQFSVTYKPGTHGTFDDKTFSGLSYNADTPAFTAEGEAGYEFAGWAPDYSDKVTSSVEYVAQWKAADNTKYTVEYYYQNEGTYPETTENKRDAYGTTGDTAKLAADDTLTARAGYVYDSEYEGNVTEGTINGDGSLVLKVYFKQQFSVVYKPGTQGTFQEKVYDDLDYGVKTPAFGAQPTGNPGYTFAGWGEVAENVTDNAQYTAQWTANTNTAYTVEHYQEQLNGNYTETETENLTGTTGATATATRKTYTGFTFNPEVAGTIESGTITGDGKLVLKLFYSRDEHTVTYMVDGQQYGETDTYKYGQNTAPLREEPVKEGYTFNGWNGGLPEVMGTEDVVISGSFTINSYNVTYELDGQPYGETERYEYGSDVSVRPAPEVPAGYHFGGWSQKEDFKMPAEDVKIEGSIIANDDTKYRVEHYKENLDGTFTLAEGRDETGTTGTPVTEEPKKYEGYTYDAEAGEDPLASGTIAGDGSLTLKLYYTRNSYNVTYKVDGAAYAGPQSYKYGEQVSIEPDAVKEGYTFSGWSQKEAFEMPANDVEITGTFTANGDTKYTVIHYLEGLDGKYEEGLTEPLNGKTDTIATANPTTFTGFTYDETSEKNVTEGTITGDGKLVLKLYYTRDEHTVTYMVDGQQYGEIDTYKYDESVKDLRKEPTKEGYTFSGWDRTLPDKMGTEDIVVSGSFKVNSYNVTYELDGQPYGASERYEYGSDVTVRPAPEVPAGYHFSGWSQKEDFKMPAEDVKIEGSIIANDDTKYRVEHYKENLNGTFTLAEGRDETGTTGTPVTEEPKKYEGYTYDAEAGEDPLASGTIAGDGSLTLKLYYTRNSYNVTYKVDGAAYAGPQSYKYGEQVSIEPDAVKEGYTFSGWSQKEAFEMPANDVEITGTFTANGDTKFIVKHYLEGLDGKYTEGKSEDKTGETDTIATANPTTFTGFTYDKNSEKNVTTGTITGDGKLV</sequence>
<organism evidence="5 6">
    <name type="scientific">[Clostridium] hylemonae DSM 15053</name>
    <dbReference type="NCBI Taxonomy" id="553973"/>
    <lineage>
        <taxon>Bacteria</taxon>
        <taxon>Bacillati</taxon>
        <taxon>Bacillota</taxon>
        <taxon>Clostridia</taxon>
        <taxon>Lachnospirales</taxon>
        <taxon>Lachnospiraceae</taxon>
    </lineage>
</organism>
<dbReference type="SMART" id="SM00635">
    <property type="entry name" value="BID_2"/>
    <property type="match status" value="1"/>
</dbReference>
<gene>
    <name evidence="5" type="ORF">CLOHYLEM_06376</name>
</gene>
<dbReference type="GO" id="GO:0030313">
    <property type="term" value="C:cell envelope"/>
    <property type="evidence" value="ECO:0007669"/>
    <property type="project" value="UniProtKB-SubCell"/>
</dbReference>
<evidence type="ECO:0000256" key="2">
    <source>
        <dbReference type="SAM" id="MobiDB-lite"/>
    </source>
</evidence>
<dbReference type="STRING" id="553973.CLOHYLEM_06376"/>
<reference evidence="5" key="2">
    <citation type="submission" date="2013-06" db="EMBL/GenBank/DDBJ databases">
        <title>Draft genome sequence of Clostridium hylemonae (DSM 15053).</title>
        <authorList>
            <person name="Sudarsanam P."/>
            <person name="Ley R."/>
            <person name="Guruge J."/>
            <person name="Turnbaugh P.J."/>
            <person name="Mahowald M."/>
            <person name="Liep D."/>
            <person name="Gordon J."/>
        </authorList>
    </citation>
    <scope>NUCLEOTIDE SEQUENCE</scope>
    <source>
        <strain evidence="5">DSM 15053</strain>
    </source>
</reference>
<dbReference type="Proteomes" id="UP000004893">
    <property type="component" value="Unassembled WGS sequence"/>
</dbReference>
<evidence type="ECO:0000313" key="6">
    <source>
        <dbReference type="Proteomes" id="UP000004893"/>
    </source>
</evidence>
<dbReference type="EMBL" id="ABYI02000024">
    <property type="protein sequence ID" value="EEG73431.1"/>
    <property type="molecule type" value="Genomic_DNA"/>
</dbReference>
<dbReference type="InterPro" id="IPR013378">
    <property type="entry name" value="InlB-like_B-rpt"/>
</dbReference>
<dbReference type="Pfam" id="PF02368">
    <property type="entry name" value="Big_2"/>
    <property type="match status" value="1"/>
</dbReference>
<dbReference type="RefSeq" id="WP_006443737.1">
    <property type="nucleotide sequence ID" value="NZ_GG657759.1"/>
</dbReference>
<dbReference type="eggNOG" id="COG5492">
    <property type="taxonomic scope" value="Bacteria"/>
</dbReference>
<evidence type="ECO:0000259" key="4">
    <source>
        <dbReference type="SMART" id="SM00635"/>
    </source>
</evidence>
<dbReference type="Gene3D" id="2.60.40.4270">
    <property type="entry name" value="Listeria-Bacteroides repeat domain"/>
    <property type="match status" value="8"/>
</dbReference>
<comment type="caution">
    <text evidence="5">The sequence shown here is derived from an EMBL/GenBank/DDBJ whole genome shotgun (WGS) entry which is preliminary data.</text>
</comment>
<proteinExistence type="predicted"/>
<feature type="signal peptide" evidence="3">
    <location>
        <begin position="1"/>
        <end position="21"/>
    </location>
</feature>
<dbReference type="Pfam" id="PF09479">
    <property type="entry name" value="Flg_new"/>
    <property type="match status" value="8"/>
</dbReference>
<accession>C0C2S0</accession>
<protein>
    <submittedName>
        <fullName evidence="5">Repeat protein</fullName>
    </submittedName>
</protein>
<evidence type="ECO:0000313" key="5">
    <source>
        <dbReference type="EMBL" id="EEG73431.1"/>
    </source>
</evidence>
<name>C0C2S0_9FIRM</name>
<feature type="region of interest" description="Disordered" evidence="2">
    <location>
        <begin position="218"/>
        <end position="244"/>
    </location>
</feature>
<feature type="chain" id="PRO_5038900698" evidence="3">
    <location>
        <begin position="22"/>
        <end position="2254"/>
    </location>
</feature>